<dbReference type="InterPro" id="IPR001314">
    <property type="entry name" value="Peptidase_S1A"/>
</dbReference>
<dbReference type="Gene3D" id="2.40.10.10">
    <property type="entry name" value="Trypsin-like serine proteases"/>
    <property type="match status" value="1"/>
</dbReference>
<dbReference type="FunFam" id="2.40.10.10:FF:000073">
    <property type="entry name" value="Trypsin alpha"/>
    <property type="match status" value="1"/>
</dbReference>
<dbReference type="PROSITE" id="PS50240">
    <property type="entry name" value="TRYPSIN_DOM"/>
    <property type="match status" value="1"/>
</dbReference>
<keyword evidence="5" id="KW-1015">Disulfide bond</keyword>
<evidence type="ECO:0000259" key="7">
    <source>
        <dbReference type="PROSITE" id="PS50240"/>
    </source>
</evidence>
<feature type="domain" description="Peptidase S1" evidence="7">
    <location>
        <begin position="39"/>
        <end position="260"/>
    </location>
</feature>
<keyword evidence="3" id="KW-0378">Hydrolase</keyword>
<proteinExistence type="inferred from homology"/>
<keyword evidence="9" id="KW-1185">Reference proteome</keyword>
<dbReference type="Pfam" id="PF00089">
    <property type="entry name" value="Trypsin"/>
    <property type="match status" value="1"/>
</dbReference>
<dbReference type="OrthoDB" id="3657335at2"/>
<evidence type="ECO:0000256" key="1">
    <source>
        <dbReference type="ARBA" id="ARBA00007664"/>
    </source>
</evidence>
<feature type="chain" id="PRO_5039442799" evidence="6">
    <location>
        <begin position="28"/>
        <end position="262"/>
    </location>
</feature>
<evidence type="ECO:0000256" key="4">
    <source>
        <dbReference type="ARBA" id="ARBA00022825"/>
    </source>
</evidence>
<dbReference type="GO" id="GO:0006508">
    <property type="term" value="P:proteolysis"/>
    <property type="evidence" value="ECO:0007669"/>
    <property type="project" value="UniProtKB-KW"/>
</dbReference>
<evidence type="ECO:0000256" key="2">
    <source>
        <dbReference type="ARBA" id="ARBA00022670"/>
    </source>
</evidence>
<evidence type="ECO:0000313" key="9">
    <source>
        <dbReference type="Proteomes" id="UP000184501"/>
    </source>
</evidence>
<reference evidence="8 9" key="1">
    <citation type="submission" date="2016-11" db="EMBL/GenBank/DDBJ databases">
        <authorList>
            <person name="Jaros S."/>
            <person name="Januszkiewicz K."/>
            <person name="Wedrychowicz H."/>
        </authorList>
    </citation>
    <scope>NUCLEOTIDE SEQUENCE [LARGE SCALE GENOMIC DNA]</scope>
    <source>
        <strain evidence="8 9">DSM 44523</strain>
    </source>
</reference>
<dbReference type="SMART" id="SM00020">
    <property type="entry name" value="Tryp_SPc"/>
    <property type="match status" value="1"/>
</dbReference>
<dbReference type="AlphaFoldDB" id="A0A1M5IVN3"/>
<feature type="signal peptide" evidence="6">
    <location>
        <begin position="1"/>
        <end position="27"/>
    </location>
</feature>
<dbReference type="STRING" id="2017.SAMN05444320_10823"/>
<dbReference type="PROSITE" id="PS00134">
    <property type="entry name" value="TRYPSIN_HIS"/>
    <property type="match status" value="1"/>
</dbReference>
<dbReference type="Proteomes" id="UP000184501">
    <property type="component" value="Unassembled WGS sequence"/>
</dbReference>
<dbReference type="InterPro" id="IPR001254">
    <property type="entry name" value="Trypsin_dom"/>
</dbReference>
<evidence type="ECO:0000313" key="8">
    <source>
        <dbReference type="EMBL" id="SHG32336.1"/>
    </source>
</evidence>
<dbReference type="EMBL" id="FQVN01000008">
    <property type="protein sequence ID" value="SHG32336.1"/>
    <property type="molecule type" value="Genomic_DNA"/>
</dbReference>
<keyword evidence="4" id="KW-0720">Serine protease</keyword>
<keyword evidence="2" id="KW-0645">Protease</keyword>
<keyword evidence="6" id="KW-0732">Signal</keyword>
<dbReference type="InterPro" id="IPR009003">
    <property type="entry name" value="Peptidase_S1_PA"/>
</dbReference>
<dbReference type="InterPro" id="IPR018114">
    <property type="entry name" value="TRYPSIN_HIS"/>
</dbReference>
<sequence length="262" mass="26939">MRARSLLVGLLAAAGTVLGFAAPAASAAPPAEADVTPYIVGGHNATQTYSFMASLQRNGNHFCGGSLVKSNWIVTAAHCVQGTSARQIQVRIGSNDRTSGGTVARVSRVIVHPAYGRDGTGDIALLQLSSSVRQTPVRISSEAGPVGTETRIIGWGQTCPTRGGCGAPRALQELDTSITDGSGCSNGFDGETEICTNNPDGDSGACYGDSGGPQLKAVNGQWELIGATSRAGGRTSTCAVDPSIYTDVTAYRGWIQQYTGSL</sequence>
<evidence type="ECO:0000256" key="3">
    <source>
        <dbReference type="ARBA" id="ARBA00022801"/>
    </source>
</evidence>
<dbReference type="RefSeq" id="WP_073486939.1">
    <property type="nucleotide sequence ID" value="NZ_FQVN01000008.1"/>
</dbReference>
<dbReference type="PRINTS" id="PR00722">
    <property type="entry name" value="CHYMOTRYPSIN"/>
</dbReference>
<evidence type="ECO:0000256" key="6">
    <source>
        <dbReference type="SAM" id="SignalP"/>
    </source>
</evidence>
<protein>
    <submittedName>
        <fullName evidence="8">Trypsin</fullName>
    </submittedName>
</protein>
<dbReference type="GO" id="GO:0004252">
    <property type="term" value="F:serine-type endopeptidase activity"/>
    <property type="evidence" value="ECO:0007669"/>
    <property type="project" value="InterPro"/>
</dbReference>
<dbReference type="InterPro" id="IPR050430">
    <property type="entry name" value="Peptidase_S1"/>
</dbReference>
<dbReference type="CDD" id="cd00190">
    <property type="entry name" value="Tryp_SPc"/>
    <property type="match status" value="1"/>
</dbReference>
<dbReference type="SUPFAM" id="SSF50494">
    <property type="entry name" value="Trypsin-like serine proteases"/>
    <property type="match status" value="1"/>
</dbReference>
<name>A0A1M5IVN3_STRHI</name>
<gene>
    <name evidence="8" type="ORF">SAMN05444320_10823</name>
</gene>
<dbReference type="InterPro" id="IPR043504">
    <property type="entry name" value="Peptidase_S1_PA_chymotrypsin"/>
</dbReference>
<dbReference type="PANTHER" id="PTHR24276:SF98">
    <property type="entry name" value="FI18310P1-RELATED"/>
    <property type="match status" value="1"/>
</dbReference>
<dbReference type="PANTHER" id="PTHR24276">
    <property type="entry name" value="POLYSERASE-RELATED"/>
    <property type="match status" value="1"/>
</dbReference>
<comment type="similarity">
    <text evidence="1">Belongs to the peptidase S1 family.</text>
</comment>
<accession>A0A1M5IVN3</accession>
<organism evidence="8 9">
    <name type="scientific">Streptoalloteichus hindustanus</name>
    <dbReference type="NCBI Taxonomy" id="2017"/>
    <lineage>
        <taxon>Bacteria</taxon>
        <taxon>Bacillati</taxon>
        <taxon>Actinomycetota</taxon>
        <taxon>Actinomycetes</taxon>
        <taxon>Pseudonocardiales</taxon>
        <taxon>Pseudonocardiaceae</taxon>
        <taxon>Streptoalloteichus</taxon>
    </lineage>
</organism>
<evidence type="ECO:0000256" key="5">
    <source>
        <dbReference type="ARBA" id="ARBA00023157"/>
    </source>
</evidence>